<accession>A0A1F8C3T5</accession>
<gene>
    <name evidence="1" type="ORF">A2975_01940</name>
</gene>
<dbReference type="AlphaFoldDB" id="A0A1F8C3T5"/>
<dbReference type="Proteomes" id="UP000178429">
    <property type="component" value="Unassembled WGS sequence"/>
</dbReference>
<organism evidence="1 2">
    <name type="scientific">Candidatus Woesebacteria bacterium RIFCSPLOWO2_01_FULL_44_14</name>
    <dbReference type="NCBI Taxonomy" id="1802525"/>
    <lineage>
        <taxon>Bacteria</taxon>
        <taxon>Candidatus Woeseibacteriota</taxon>
    </lineage>
</organism>
<sequence length="65" mass="7681">MCYNGFINKKTPIETLIERFLRRGGKIDRYYLRDLTKSKRTLVYLKGWYSGTNIREAITKAFGSQ</sequence>
<evidence type="ECO:0000313" key="1">
    <source>
        <dbReference type="EMBL" id="OGM70519.1"/>
    </source>
</evidence>
<evidence type="ECO:0000313" key="2">
    <source>
        <dbReference type="Proteomes" id="UP000178429"/>
    </source>
</evidence>
<proteinExistence type="predicted"/>
<dbReference type="STRING" id="1802525.A2975_01940"/>
<comment type="caution">
    <text evidence="1">The sequence shown here is derived from an EMBL/GenBank/DDBJ whole genome shotgun (WGS) entry which is preliminary data.</text>
</comment>
<reference evidence="1 2" key="1">
    <citation type="journal article" date="2016" name="Nat. Commun.">
        <title>Thousands of microbial genomes shed light on interconnected biogeochemical processes in an aquifer system.</title>
        <authorList>
            <person name="Anantharaman K."/>
            <person name="Brown C.T."/>
            <person name="Hug L.A."/>
            <person name="Sharon I."/>
            <person name="Castelle C.J."/>
            <person name="Probst A.J."/>
            <person name="Thomas B.C."/>
            <person name="Singh A."/>
            <person name="Wilkins M.J."/>
            <person name="Karaoz U."/>
            <person name="Brodie E.L."/>
            <person name="Williams K.H."/>
            <person name="Hubbard S.S."/>
            <person name="Banfield J.F."/>
        </authorList>
    </citation>
    <scope>NUCLEOTIDE SEQUENCE [LARGE SCALE GENOMIC DNA]</scope>
</reference>
<dbReference type="EMBL" id="MGHL01000004">
    <property type="protein sequence ID" value="OGM70519.1"/>
    <property type="molecule type" value="Genomic_DNA"/>
</dbReference>
<protein>
    <submittedName>
        <fullName evidence="1">Uncharacterized protein</fullName>
    </submittedName>
</protein>
<name>A0A1F8C3T5_9BACT</name>